<dbReference type="InterPro" id="IPR000182">
    <property type="entry name" value="GNAT_dom"/>
</dbReference>
<feature type="domain" description="N-acetyltransferase" evidence="1">
    <location>
        <begin position="15"/>
        <end position="167"/>
    </location>
</feature>
<name>A0A7Z7AYM0_9EURY</name>
<dbReference type="Proteomes" id="UP000199259">
    <property type="component" value="Unassembled WGS sequence"/>
</dbReference>
<protein>
    <submittedName>
        <fullName evidence="2">Predicted N-acetyltransferase YhbS</fullName>
    </submittedName>
</protein>
<keyword evidence="2" id="KW-0808">Transferase</keyword>
<dbReference type="EMBL" id="FNCA01000008">
    <property type="protein sequence ID" value="SDG16051.1"/>
    <property type="molecule type" value="Genomic_DNA"/>
</dbReference>
<dbReference type="AlphaFoldDB" id="A0A7Z7AYM0"/>
<accession>A0A7Z7AYM0</accession>
<sequence length="192" mass="21505">MNYTLFLMIKMKDDIHIREAKESDFDDVMRVEKEAFGYEKEAILVSELLEDKSAAPVLSLLAFKNDEAVGHILFTKATLNGKTSPLIYLLAPLAVKPQHQKKGIGGMLINEGLEKLRKIGAEMVFVLGHESYYPKYGFKQNAGCMGFDAPYPIPEEHAGAWMVYPLNSESSGKVKGQVICADALNKPEHWRE</sequence>
<dbReference type="Gene3D" id="3.40.630.30">
    <property type="match status" value="1"/>
</dbReference>
<dbReference type="PROSITE" id="PS51186">
    <property type="entry name" value="GNAT"/>
    <property type="match status" value="1"/>
</dbReference>
<proteinExistence type="predicted"/>
<evidence type="ECO:0000259" key="1">
    <source>
        <dbReference type="PROSITE" id="PS51186"/>
    </source>
</evidence>
<evidence type="ECO:0000313" key="3">
    <source>
        <dbReference type="Proteomes" id="UP000199259"/>
    </source>
</evidence>
<evidence type="ECO:0000313" key="2">
    <source>
        <dbReference type="EMBL" id="SDG16051.1"/>
    </source>
</evidence>
<comment type="caution">
    <text evidence="2">The sequence shown here is derived from an EMBL/GenBank/DDBJ whole genome shotgun (WGS) entry which is preliminary data.</text>
</comment>
<dbReference type="GO" id="GO:0016747">
    <property type="term" value="F:acyltransferase activity, transferring groups other than amino-acyl groups"/>
    <property type="evidence" value="ECO:0007669"/>
    <property type="project" value="InterPro"/>
</dbReference>
<dbReference type="CDD" id="cd04301">
    <property type="entry name" value="NAT_SF"/>
    <property type="match status" value="1"/>
</dbReference>
<organism evidence="2 3">
    <name type="scientific">Methanolobus vulcani</name>
    <dbReference type="NCBI Taxonomy" id="38026"/>
    <lineage>
        <taxon>Archaea</taxon>
        <taxon>Methanobacteriati</taxon>
        <taxon>Methanobacteriota</taxon>
        <taxon>Stenosarchaea group</taxon>
        <taxon>Methanomicrobia</taxon>
        <taxon>Methanosarcinales</taxon>
        <taxon>Methanosarcinaceae</taxon>
        <taxon>Methanolobus</taxon>
    </lineage>
</organism>
<dbReference type="Pfam" id="PF13527">
    <property type="entry name" value="Acetyltransf_9"/>
    <property type="match status" value="1"/>
</dbReference>
<reference evidence="2 3" key="1">
    <citation type="submission" date="2016-10" db="EMBL/GenBank/DDBJ databases">
        <authorList>
            <person name="Varghese N."/>
            <person name="Submissions S."/>
        </authorList>
    </citation>
    <scope>NUCLEOTIDE SEQUENCE [LARGE SCALE GENOMIC DNA]</scope>
    <source>
        <strain evidence="2 3">PL 12/M</strain>
    </source>
</reference>
<keyword evidence="3" id="KW-1185">Reference proteome</keyword>
<gene>
    <name evidence="2" type="ORF">SAMN04488589_2313</name>
</gene>
<dbReference type="InterPro" id="IPR016181">
    <property type="entry name" value="Acyl_CoA_acyltransferase"/>
</dbReference>
<dbReference type="SUPFAM" id="SSF55729">
    <property type="entry name" value="Acyl-CoA N-acyltransferases (Nat)"/>
    <property type="match status" value="1"/>
</dbReference>